<feature type="compositionally biased region" description="Basic and acidic residues" evidence="1">
    <location>
        <begin position="266"/>
        <end position="285"/>
    </location>
</feature>
<accession>K0SP24</accession>
<feature type="compositionally biased region" description="Basic and acidic residues" evidence="1">
    <location>
        <begin position="191"/>
        <end position="201"/>
    </location>
</feature>
<evidence type="ECO:0000256" key="2">
    <source>
        <dbReference type="SAM" id="SignalP"/>
    </source>
</evidence>
<feature type="region of interest" description="Disordered" evidence="1">
    <location>
        <begin position="74"/>
        <end position="115"/>
    </location>
</feature>
<dbReference type="EMBL" id="AGNL01012101">
    <property type="protein sequence ID" value="EJK68088.1"/>
    <property type="molecule type" value="Genomic_DNA"/>
</dbReference>
<name>K0SP24_THAOC</name>
<feature type="signal peptide" evidence="2">
    <location>
        <begin position="1"/>
        <end position="18"/>
    </location>
</feature>
<feature type="region of interest" description="Disordered" evidence="1">
    <location>
        <begin position="176"/>
        <end position="224"/>
    </location>
</feature>
<evidence type="ECO:0000256" key="1">
    <source>
        <dbReference type="SAM" id="MobiDB-lite"/>
    </source>
</evidence>
<sequence length="323" mass="35111">MLWYTSLLLAFLAISVVSTTRKIGHPTIFSLSFLTRRRRETPTANLFFDFQDGKADEDQSVTTNAAASLVAESTKGLRGLGGPPGGPGPAVDGPRGQRGQKKASRKALPAPPTEQRVLMTTSLLEAIVPIAVNGGERERGRKAAVKHPPRRRYLFPLSLSAAYLALCLSLHLTHHRRRVEHGTSSPRPRGPPRDSRGDDSCPRGLFQRRIERKPANVKDSPANVASSDVLRHECRVTSRRLKAMRCETSRRRVVGRVETIPEDAGEGQRRRGRADVVVEKPEGKSGGRALPGRGTAMSSGPPLVEDPVSGAGNAGRRRVRARG</sequence>
<proteinExistence type="predicted"/>
<feature type="region of interest" description="Disordered" evidence="1">
    <location>
        <begin position="263"/>
        <end position="323"/>
    </location>
</feature>
<evidence type="ECO:0000313" key="4">
    <source>
        <dbReference type="Proteomes" id="UP000266841"/>
    </source>
</evidence>
<feature type="chain" id="PRO_5003837344" evidence="2">
    <location>
        <begin position="19"/>
        <end position="323"/>
    </location>
</feature>
<evidence type="ECO:0000313" key="3">
    <source>
        <dbReference type="EMBL" id="EJK68088.1"/>
    </source>
</evidence>
<reference evidence="3 4" key="1">
    <citation type="journal article" date="2012" name="Genome Biol.">
        <title>Genome and low-iron response of an oceanic diatom adapted to chronic iron limitation.</title>
        <authorList>
            <person name="Lommer M."/>
            <person name="Specht M."/>
            <person name="Roy A.S."/>
            <person name="Kraemer L."/>
            <person name="Andreson R."/>
            <person name="Gutowska M.A."/>
            <person name="Wolf J."/>
            <person name="Bergner S.V."/>
            <person name="Schilhabel M.B."/>
            <person name="Klostermeier U.C."/>
            <person name="Beiko R.G."/>
            <person name="Rosenstiel P."/>
            <person name="Hippler M."/>
            <person name="Laroche J."/>
        </authorList>
    </citation>
    <scope>NUCLEOTIDE SEQUENCE [LARGE SCALE GENOMIC DNA]</scope>
    <source>
        <strain evidence="3 4">CCMP1005</strain>
    </source>
</reference>
<dbReference type="Proteomes" id="UP000266841">
    <property type="component" value="Unassembled WGS sequence"/>
</dbReference>
<comment type="caution">
    <text evidence="3">The sequence shown here is derived from an EMBL/GenBank/DDBJ whole genome shotgun (WGS) entry which is preliminary data.</text>
</comment>
<dbReference type="AlphaFoldDB" id="K0SP24"/>
<keyword evidence="4" id="KW-1185">Reference proteome</keyword>
<protein>
    <submittedName>
        <fullName evidence="3">Uncharacterized protein</fullName>
    </submittedName>
</protein>
<gene>
    <name evidence="3" type="ORF">THAOC_10774</name>
</gene>
<organism evidence="3 4">
    <name type="scientific">Thalassiosira oceanica</name>
    <name type="common">Marine diatom</name>
    <dbReference type="NCBI Taxonomy" id="159749"/>
    <lineage>
        <taxon>Eukaryota</taxon>
        <taxon>Sar</taxon>
        <taxon>Stramenopiles</taxon>
        <taxon>Ochrophyta</taxon>
        <taxon>Bacillariophyta</taxon>
        <taxon>Coscinodiscophyceae</taxon>
        <taxon>Thalassiosirophycidae</taxon>
        <taxon>Thalassiosirales</taxon>
        <taxon>Thalassiosiraceae</taxon>
        <taxon>Thalassiosira</taxon>
    </lineage>
</organism>
<keyword evidence="2" id="KW-0732">Signal</keyword>